<proteinExistence type="predicted"/>
<name>A0ABR1IXE3_9AGAR</name>
<evidence type="ECO:0000256" key="1">
    <source>
        <dbReference type="SAM" id="MobiDB-lite"/>
    </source>
</evidence>
<dbReference type="PANTHER" id="PTHR40465">
    <property type="entry name" value="CHROMOSOME 1, WHOLE GENOME SHOTGUN SEQUENCE"/>
    <property type="match status" value="1"/>
</dbReference>
<evidence type="ECO:0000313" key="4">
    <source>
        <dbReference type="EMBL" id="KAK7443792.1"/>
    </source>
</evidence>
<dbReference type="PANTHER" id="PTHR40465:SF1">
    <property type="entry name" value="DUF6534 DOMAIN-CONTAINING PROTEIN"/>
    <property type="match status" value="1"/>
</dbReference>
<keyword evidence="2" id="KW-1133">Transmembrane helix</keyword>
<evidence type="ECO:0000313" key="5">
    <source>
        <dbReference type="Proteomes" id="UP001498398"/>
    </source>
</evidence>
<feature type="region of interest" description="Disordered" evidence="1">
    <location>
        <begin position="120"/>
        <end position="172"/>
    </location>
</feature>
<accession>A0ABR1IXE3</accession>
<keyword evidence="2" id="KW-0472">Membrane</keyword>
<organism evidence="4 5">
    <name type="scientific">Marasmiellus scandens</name>
    <dbReference type="NCBI Taxonomy" id="2682957"/>
    <lineage>
        <taxon>Eukaryota</taxon>
        <taxon>Fungi</taxon>
        <taxon>Dikarya</taxon>
        <taxon>Basidiomycota</taxon>
        <taxon>Agaricomycotina</taxon>
        <taxon>Agaricomycetes</taxon>
        <taxon>Agaricomycetidae</taxon>
        <taxon>Agaricales</taxon>
        <taxon>Marasmiineae</taxon>
        <taxon>Omphalotaceae</taxon>
        <taxon>Marasmiellus</taxon>
    </lineage>
</organism>
<comment type="caution">
    <text evidence="4">The sequence shown here is derived from an EMBL/GenBank/DDBJ whole genome shotgun (WGS) entry which is preliminary data.</text>
</comment>
<dbReference type="Pfam" id="PF20152">
    <property type="entry name" value="DUF6534"/>
    <property type="match status" value="1"/>
</dbReference>
<dbReference type="InterPro" id="IPR045339">
    <property type="entry name" value="DUF6534"/>
</dbReference>
<reference evidence="4 5" key="1">
    <citation type="submission" date="2024-01" db="EMBL/GenBank/DDBJ databases">
        <title>A draft genome for the cacao thread blight pathogen Marasmiellus scandens.</title>
        <authorList>
            <person name="Baruah I.K."/>
            <person name="Leung J."/>
            <person name="Bukari Y."/>
            <person name="Amoako-Attah I."/>
            <person name="Meinhardt L.W."/>
            <person name="Bailey B.A."/>
            <person name="Cohen S.P."/>
        </authorList>
    </citation>
    <scope>NUCLEOTIDE SEQUENCE [LARGE SCALE GENOMIC DNA]</scope>
    <source>
        <strain evidence="4 5">GH-19</strain>
    </source>
</reference>
<keyword evidence="2" id="KW-0812">Transmembrane</keyword>
<feature type="transmembrane region" description="Helical" evidence="2">
    <location>
        <begin position="39"/>
        <end position="62"/>
    </location>
</feature>
<gene>
    <name evidence="4" type="ORF">VKT23_015573</name>
</gene>
<keyword evidence="5" id="KW-1185">Reference proteome</keyword>
<dbReference type="Proteomes" id="UP001498398">
    <property type="component" value="Unassembled WGS sequence"/>
</dbReference>
<feature type="compositionally biased region" description="Basic and acidic residues" evidence="1">
    <location>
        <begin position="120"/>
        <end position="129"/>
    </location>
</feature>
<evidence type="ECO:0000259" key="3">
    <source>
        <dbReference type="Pfam" id="PF20152"/>
    </source>
</evidence>
<sequence>MLWLAASAACDVVISVSLVWFLVKYKRESLSVTDSVATKIMLLVIQTGVITSVAAIVDVITFKVIQKSATIQFIWDFSLSKLYTNSLLSMLNARVQWNKLLDAQNDAVVNISGLSLPARSTDDIHDKENNNNNESKSIGTLVCAPNPDMNTSIDSRSRSTDPTTTFNSNREF</sequence>
<evidence type="ECO:0000256" key="2">
    <source>
        <dbReference type="SAM" id="Phobius"/>
    </source>
</evidence>
<protein>
    <recommendedName>
        <fullName evidence="3">DUF6534 domain-containing protein</fullName>
    </recommendedName>
</protein>
<feature type="domain" description="DUF6534" evidence="3">
    <location>
        <begin position="7"/>
        <end position="95"/>
    </location>
</feature>
<dbReference type="EMBL" id="JBANRG010000053">
    <property type="protein sequence ID" value="KAK7443792.1"/>
    <property type="molecule type" value="Genomic_DNA"/>
</dbReference>